<dbReference type="Proteomes" id="UP000199518">
    <property type="component" value="Unassembled WGS sequence"/>
</dbReference>
<evidence type="ECO:0000256" key="2">
    <source>
        <dbReference type="ARBA" id="ARBA00022723"/>
    </source>
</evidence>
<organism evidence="8 9">
    <name type="scientific">Planctomicrobium piriforme</name>
    <dbReference type="NCBI Taxonomy" id="1576369"/>
    <lineage>
        <taxon>Bacteria</taxon>
        <taxon>Pseudomonadati</taxon>
        <taxon>Planctomycetota</taxon>
        <taxon>Planctomycetia</taxon>
        <taxon>Planctomycetales</taxon>
        <taxon>Planctomycetaceae</taxon>
        <taxon>Planctomicrobium</taxon>
    </lineage>
</organism>
<dbReference type="Pfam" id="PF07631">
    <property type="entry name" value="PSD4"/>
    <property type="match status" value="1"/>
</dbReference>
<keyword evidence="9" id="KW-1185">Reference proteome</keyword>
<evidence type="ECO:0000256" key="4">
    <source>
        <dbReference type="PROSITE-ProRule" id="PRU00433"/>
    </source>
</evidence>
<evidence type="ECO:0000259" key="6">
    <source>
        <dbReference type="PROSITE" id="PS51007"/>
    </source>
</evidence>
<dbReference type="InterPro" id="IPR037524">
    <property type="entry name" value="PA14/GLEYA"/>
</dbReference>
<dbReference type="STRING" id="1576369.SAMN05421753_107172"/>
<sequence>MRSHLVPACATGISARNVTVLGMFSLLIASPCFAEGEAAQPMTPVSGAAVYADQCARCHGPNGEGTKDYPTALTGDKSVLELKQVIAETMPEDKEQKCSASDAQAVAVYMSDKFYSVLAQERNRPATVEFSRLTVHQFENTVGDLIGSFRWNNPWYTEHGLHAEYYNLRSFDKKKRIHDRVDPVVNFSFGSAKPEGFPTEPDMEKRASDDIHDDQEFSIKWDGSIQIPETGDYEFIVESENGVRLYLNDWERPVFDAWVRSGSEKVYRYTTRLIGGRSYPFGLHFFRYKEPTASVILRWKRPGHVEEVIPERFLAPKGSPGFYVLKTPFPPDDQSIGYERGNSISKAWQEAVTMSALETAGYVVDNLNSLAGIKKDMPEEEKVKKRDQFCSTFVERAFRRPLSDDEKKLFVEQPRADVPLETGIKRVVLLALISPQFLYREAGLGEFNDFSMASWLSYSMWDSMPDRPLLDAAAKGELRKPDQIRRQVDRMAGDPRTQAKLKEFLRQWLRIDHFPEIAKNQTAFPEFNAAMVSDLRSSLDLSLDEFVTNKESDFRKLLLDDSLYLNGRLAAFYGAQLPADSGFQKVSQADQGRAGMLTHPLLLAGFAYDQESSPIHRGVFIARSLLGRRLKPPPEAVAPLAPDLHAGLSTRERVLLQTSPAVCQTCHSMINDLGFPLEHFDAAGRYRQVERDRPIDADGSYLNRSGTEVEFAGSRGLAEFLVSAPEVHEAFVEQLFHFTVKQPIRAFGPDKLNELTTGFAKNNFNVHKLLKEIVVMSAVRVQELQKPSPAGTDKLSSVTP</sequence>
<dbReference type="EMBL" id="FOQD01000007">
    <property type="protein sequence ID" value="SFI28276.1"/>
    <property type="molecule type" value="Genomic_DNA"/>
</dbReference>
<dbReference type="GO" id="GO:0020037">
    <property type="term" value="F:heme binding"/>
    <property type="evidence" value="ECO:0007669"/>
    <property type="project" value="InterPro"/>
</dbReference>
<keyword evidence="1 4" id="KW-0349">Heme</keyword>
<dbReference type="Gene3D" id="1.10.760.10">
    <property type="entry name" value="Cytochrome c-like domain"/>
    <property type="match status" value="1"/>
</dbReference>
<dbReference type="PROSITE" id="PS51007">
    <property type="entry name" value="CYTC"/>
    <property type="match status" value="1"/>
</dbReference>
<feature type="domain" description="Cytochrome c" evidence="6">
    <location>
        <begin position="42"/>
        <end position="114"/>
    </location>
</feature>
<feature type="signal peptide" evidence="5">
    <location>
        <begin position="1"/>
        <end position="34"/>
    </location>
</feature>
<evidence type="ECO:0000256" key="5">
    <source>
        <dbReference type="SAM" id="SignalP"/>
    </source>
</evidence>
<keyword evidence="3 4" id="KW-0408">Iron</keyword>
<feature type="chain" id="PRO_5011624193" description="PA14 domain-containing protein" evidence="5">
    <location>
        <begin position="35"/>
        <end position="800"/>
    </location>
</feature>
<evidence type="ECO:0000256" key="3">
    <source>
        <dbReference type="ARBA" id="ARBA00023004"/>
    </source>
</evidence>
<reference evidence="9" key="1">
    <citation type="submission" date="2016-10" db="EMBL/GenBank/DDBJ databases">
        <authorList>
            <person name="Varghese N."/>
            <person name="Submissions S."/>
        </authorList>
    </citation>
    <scope>NUCLEOTIDE SEQUENCE [LARGE SCALE GENOMIC DNA]</scope>
    <source>
        <strain evidence="9">DSM 26348</strain>
    </source>
</reference>
<keyword evidence="5" id="KW-0732">Signal</keyword>
<dbReference type="Pfam" id="PF07627">
    <property type="entry name" value="PSCyt3"/>
    <property type="match status" value="1"/>
</dbReference>
<dbReference type="InterPro" id="IPR011658">
    <property type="entry name" value="PA14_dom"/>
</dbReference>
<dbReference type="SUPFAM" id="SSF46626">
    <property type="entry name" value="Cytochrome c"/>
    <property type="match status" value="1"/>
</dbReference>
<dbReference type="InterPro" id="IPR013042">
    <property type="entry name" value="DUF1592"/>
</dbReference>
<keyword evidence="2 4" id="KW-0479">Metal-binding</keyword>
<dbReference type="InterPro" id="IPR013043">
    <property type="entry name" value="DUF1595"/>
</dbReference>
<dbReference type="InterPro" id="IPR013039">
    <property type="entry name" value="DUF1588"/>
</dbReference>
<dbReference type="GO" id="GO:0009055">
    <property type="term" value="F:electron transfer activity"/>
    <property type="evidence" value="ECO:0007669"/>
    <property type="project" value="InterPro"/>
</dbReference>
<dbReference type="Pfam" id="PF07691">
    <property type="entry name" value="PA14"/>
    <property type="match status" value="1"/>
</dbReference>
<dbReference type="RefSeq" id="WP_175517371.1">
    <property type="nucleotide sequence ID" value="NZ_FOQD01000007.1"/>
</dbReference>
<evidence type="ECO:0000256" key="1">
    <source>
        <dbReference type="ARBA" id="ARBA00022617"/>
    </source>
</evidence>
<evidence type="ECO:0008006" key="10">
    <source>
        <dbReference type="Google" id="ProtNLM"/>
    </source>
</evidence>
<dbReference type="AlphaFoldDB" id="A0A1I3GY40"/>
<accession>A0A1I3GY40</accession>
<dbReference type="PROSITE" id="PS51820">
    <property type="entry name" value="PA14"/>
    <property type="match status" value="1"/>
</dbReference>
<evidence type="ECO:0000313" key="8">
    <source>
        <dbReference type="EMBL" id="SFI28276.1"/>
    </source>
</evidence>
<dbReference type="SMART" id="SM00758">
    <property type="entry name" value="PA14"/>
    <property type="match status" value="1"/>
</dbReference>
<dbReference type="Pfam" id="PF13442">
    <property type="entry name" value="Cytochrome_CBB3"/>
    <property type="match status" value="1"/>
</dbReference>
<proteinExistence type="predicted"/>
<name>A0A1I3GY40_9PLAN</name>
<protein>
    <recommendedName>
        <fullName evidence="10">PA14 domain-containing protein</fullName>
    </recommendedName>
</protein>
<evidence type="ECO:0000313" key="9">
    <source>
        <dbReference type="Proteomes" id="UP000199518"/>
    </source>
</evidence>
<dbReference type="GO" id="GO:0046872">
    <property type="term" value="F:metal ion binding"/>
    <property type="evidence" value="ECO:0007669"/>
    <property type="project" value="UniProtKB-KW"/>
</dbReference>
<dbReference type="Pfam" id="PF07637">
    <property type="entry name" value="PSD5"/>
    <property type="match status" value="1"/>
</dbReference>
<dbReference type="InterPro" id="IPR009056">
    <property type="entry name" value="Cyt_c-like_dom"/>
</dbReference>
<dbReference type="SUPFAM" id="SSF56988">
    <property type="entry name" value="Anthrax protective antigen"/>
    <property type="match status" value="1"/>
</dbReference>
<gene>
    <name evidence="8" type="ORF">SAMN05421753_107172</name>
</gene>
<dbReference type="Gene3D" id="3.90.182.10">
    <property type="entry name" value="Toxin - Anthrax Protective Antigen,domain 1"/>
    <property type="match status" value="1"/>
</dbReference>
<dbReference type="InterPro" id="IPR036909">
    <property type="entry name" value="Cyt_c-like_dom_sf"/>
</dbReference>
<feature type="domain" description="PA14" evidence="7">
    <location>
        <begin position="156"/>
        <end position="313"/>
    </location>
</feature>
<evidence type="ECO:0000259" key="7">
    <source>
        <dbReference type="PROSITE" id="PS51820"/>
    </source>
</evidence>